<protein>
    <recommendedName>
        <fullName evidence="5">Ubiquitin-like protease family profile domain-containing protein</fullName>
    </recommendedName>
</protein>
<dbReference type="SUPFAM" id="SSF54001">
    <property type="entry name" value="Cysteine proteinases"/>
    <property type="match status" value="1"/>
</dbReference>
<keyword evidence="3" id="KW-0378">Hydrolase</keyword>
<evidence type="ECO:0000256" key="3">
    <source>
        <dbReference type="ARBA" id="ARBA00022801"/>
    </source>
</evidence>
<evidence type="ECO:0000256" key="2">
    <source>
        <dbReference type="ARBA" id="ARBA00022670"/>
    </source>
</evidence>
<dbReference type="Pfam" id="PF02902">
    <property type="entry name" value="Peptidase_C48"/>
    <property type="match status" value="1"/>
</dbReference>
<gene>
    <name evidence="6" type="ORF">F511_42051</name>
</gene>
<feature type="domain" description="Ubiquitin-like protease family profile" evidence="5">
    <location>
        <begin position="151"/>
        <end position="233"/>
    </location>
</feature>
<dbReference type="InterPro" id="IPR038765">
    <property type="entry name" value="Papain-like_cys_pep_sf"/>
</dbReference>
<evidence type="ECO:0000256" key="1">
    <source>
        <dbReference type="ARBA" id="ARBA00005234"/>
    </source>
</evidence>
<evidence type="ECO:0000313" key="6">
    <source>
        <dbReference type="EMBL" id="KZV44626.1"/>
    </source>
</evidence>
<sequence length="248" mass="27883">MLSFKSPVITTGGETAERAEKIPSTDSPDGFELALSMLPPMSEVTWTGSPEVAGWTKVARMFQLSPVREEESGSIESTPEAELEIEHLSDGEKKRCFITAYRKGFFLEMATPGTWIFIEGAFIEGGPTNLQSILVYTRGKIDDWPTISWDKAAFILVPYCFNGNWVLVRIVPKVKKLSILDSDRSVDSNGKIHLDLITPLARMMPYILVAMGVQTDTNTQWNIIRPKEFPKQSLRYKLLNFFLSMPVV</sequence>
<dbReference type="GO" id="GO:0006508">
    <property type="term" value="P:proteolysis"/>
    <property type="evidence" value="ECO:0007669"/>
    <property type="project" value="UniProtKB-KW"/>
</dbReference>
<keyword evidence="7" id="KW-1185">Reference proteome</keyword>
<evidence type="ECO:0000259" key="5">
    <source>
        <dbReference type="Pfam" id="PF02902"/>
    </source>
</evidence>
<accession>A0A2Z7CIM5</accession>
<dbReference type="GO" id="GO:0008234">
    <property type="term" value="F:cysteine-type peptidase activity"/>
    <property type="evidence" value="ECO:0007669"/>
    <property type="project" value="InterPro"/>
</dbReference>
<reference evidence="6 7" key="1">
    <citation type="journal article" date="2015" name="Proc. Natl. Acad. Sci. U.S.A.">
        <title>The resurrection genome of Boea hygrometrica: A blueprint for survival of dehydration.</title>
        <authorList>
            <person name="Xiao L."/>
            <person name="Yang G."/>
            <person name="Zhang L."/>
            <person name="Yang X."/>
            <person name="Zhao S."/>
            <person name="Ji Z."/>
            <person name="Zhou Q."/>
            <person name="Hu M."/>
            <person name="Wang Y."/>
            <person name="Chen M."/>
            <person name="Xu Y."/>
            <person name="Jin H."/>
            <person name="Xiao X."/>
            <person name="Hu G."/>
            <person name="Bao F."/>
            <person name="Hu Y."/>
            <person name="Wan P."/>
            <person name="Li L."/>
            <person name="Deng X."/>
            <person name="Kuang T."/>
            <person name="Xiang C."/>
            <person name="Zhu J.K."/>
            <person name="Oliver M.J."/>
            <person name="He Y."/>
        </authorList>
    </citation>
    <scope>NUCLEOTIDE SEQUENCE [LARGE SCALE GENOMIC DNA]</scope>
    <source>
        <strain evidence="7">cv. XS01</strain>
    </source>
</reference>
<dbReference type="OrthoDB" id="929369at2759"/>
<proteinExistence type="inferred from homology"/>
<comment type="similarity">
    <text evidence="1">Belongs to the peptidase C48 family.</text>
</comment>
<dbReference type="Proteomes" id="UP000250235">
    <property type="component" value="Unassembled WGS sequence"/>
</dbReference>
<evidence type="ECO:0000256" key="4">
    <source>
        <dbReference type="SAM" id="MobiDB-lite"/>
    </source>
</evidence>
<dbReference type="InterPro" id="IPR003653">
    <property type="entry name" value="Peptidase_C48_C"/>
</dbReference>
<dbReference type="EMBL" id="KQ996628">
    <property type="protein sequence ID" value="KZV44626.1"/>
    <property type="molecule type" value="Genomic_DNA"/>
</dbReference>
<feature type="region of interest" description="Disordered" evidence="4">
    <location>
        <begin position="1"/>
        <end position="27"/>
    </location>
</feature>
<name>A0A2Z7CIM5_9LAMI</name>
<dbReference type="AlphaFoldDB" id="A0A2Z7CIM5"/>
<evidence type="ECO:0000313" key="7">
    <source>
        <dbReference type="Proteomes" id="UP000250235"/>
    </source>
</evidence>
<organism evidence="6 7">
    <name type="scientific">Dorcoceras hygrometricum</name>
    <dbReference type="NCBI Taxonomy" id="472368"/>
    <lineage>
        <taxon>Eukaryota</taxon>
        <taxon>Viridiplantae</taxon>
        <taxon>Streptophyta</taxon>
        <taxon>Embryophyta</taxon>
        <taxon>Tracheophyta</taxon>
        <taxon>Spermatophyta</taxon>
        <taxon>Magnoliopsida</taxon>
        <taxon>eudicotyledons</taxon>
        <taxon>Gunneridae</taxon>
        <taxon>Pentapetalae</taxon>
        <taxon>asterids</taxon>
        <taxon>lamiids</taxon>
        <taxon>Lamiales</taxon>
        <taxon>Gesneriaceae</taxon>
        <taxon>Didymocarpoideae</taxon>
        <taxon>Trichosporeae</taxon>
        <taxon>Loxocarpinae</taxon>
        <taxon>Dorcoceras</taxon>
    </lineage>
</organism>
<dbReference type="Gene3D" id="3.40.395.10">
    <property type="entry name" value="Adenoviral Proteinase, Chain A"/>
    <property type="match status" value="1"/>
</dbReference>
<keyword evidence="2" id="KW-0645">Protease</keyword>